<dbReference type="PANTHER" id="PTHR30293">
    <property type="entry name" value="TRANSCRIPTIONAL REGULATORY PROTEIN NAC-RELATED"/>
    <property type="match status" value="1"/>
</dbReference>
<dbReference type="GO" id="GO:2000142">
    <property type="term" value="P:regulation of DNA-templated transcription initiation"/>
    <property type="evidence" value="ECO:0007669"/>
    <property type="project" value="TreeGrafter"/>
</dbReference>
<dbReference type="InterPro" id="IPR036388">
    <property type="entry name" value="WH-like_DNA-bd_sf"/>
</dbReference>
<dbReference type="InterPro" id="IPR000847">
    <property type="entry name" value="LysR_HTH_N"/>
</dbReference>
<evidence type="ECO:0000259" key="6">
    <source>
        <dbReference type="PROSITE" id="PS50931"/>
    </source>
</evidence>
<dbReference type="Proteomes" id="UP000274097">
    <property type="component" value="Unassembled WGS sequence"/>
</dbReference>
<dbReference type="AlphaFoldDB" id="A0A3A9JHW6"/>
<dbReference type="RefSeq" id="WP_120638358.1">
    <property type="nucleotide sequence ID" value="NZ_RAQU01000055.1"/>
</dbReference>
<dbReference type="FunFam" id="1.10.10.10:FF:000001">
    <property type="entry name" value="LysR family transcriptional regulator"/>
    <property type="match status" value="1"/>
</dbReference>
<keyword evidence="9" id="KW-1185">Reference proteome</keyword>
<dbReference type="GO" id="GO:0003700">
    <property type="term" value="F:DNA-binding transcription factor activity"/>
    <property type="evidence" value="ECO:0007669"/>
    <property type="project" value="InterPro"/>
</dbReference>
<dbReference type="EMBL" id="RFLX01000036">
    <property type="protein sequence ID" value="RMI17155.1"/>
    <property type="molecule type" value="Genomic_DNA"/>
</dbReference>
<evidence type="ECO:0000313" key="7">
    <source>
        <dbReference type="EMBL" id="RKK04125.1"/>
    </source>
</evidence>
<evidence type="ECO:0000313" key="8">
    <source>
        <dbReference type="EMBL" id="RMI17155.1"/>
    </source>
</evidence>
<reference evidence="7 10" key="1">
    <citation type="submission" date="2018-09" db="EMBL/GenBank/DDBJ databases">
        <title>Roseomonas sp. nov., isolated from feces of Tibetan antelopes in the Qinghai-Tibet plateau, China.</title>
        <authorList>
            <person name="Tian Z."/>
        </authorList>
    </citation>
    <scope>NUCLEOTIDE SEQUENCE [LARGE SCALE GENOMIC DNA]</scope>
    <source>
        <strain evidence="8 9">Z23</strain>
        <strain evidence="7 10">Z24</strain>
    </source>
</reference>
<dbReference type="Gene3D" id="3.40.190.290">
    <property type="match status" value="1"/>
</dbReference>
<evidence type="ECO:0000256" key="2">
    <source>
        <dbReference type="ARBA" id="ARBA00023015"/>
    </source>
</evidence>
<dbReference type="PROSITE" id="PS50931">
    <property type="entry name" value="HTH_LYSR"/>
    <property type="match status" value="1"/>
</dbReference>
<protein>
    <submittedName>
        <fullName evidence="7">LysR family transcriptional regulator</fullName>
    </submittedName>
</protein>
<evidence type="ECO:0000256" key="3">
    <source>
        <dbReference type="ARBA" id="ARBA00023125"/>
    </source>
</evidence>
<feature type="domain" description="HTH lysR-type" evidence="6">
    <location>
        <begin position="9"/>
        <end position="66"/>
    </location>
</feature>
<dbReference type="Pfam" id="PF00126">
    <property type="entry name" value="HTH_1"/>
    <property type="match status" value="1"/>
</dbReference>
<accession>A0A3A9JHW6</accession>
<dbReference type="InParanoid" id="A0A3A9JHW6"/>
<evidence type="ECO:0000256" key="1">
    <source>
        <dbReference type="ARBA" id="ARBA00009437"/>
    </source>
</evidence>
<evidence type="ECO:0000313" key="9">
    <source>
        <dbReference type="Proteomes" id="UP000274097"/>
    </source>
</evidence>
<dbReference type="InterPro" id="IPR036390">
    <property type="entry name" value="WH_DNA-bd_sf"/>
</dbReference>
<dbReference type="SUPFAM" id="SSF53850">
    <property type="entry name" value="Periplasmic binding protein-like II"/>
    <property type="match status" value="1"/>
</dbReference>
<name>A0A3A9JHW6_9PROT</name>
<dbReference type="PRINTS" id="PR00039">
    <property type="entry name" value="HTHLYSR"/>
</dbReference>
<evidence type="ECO:0000256" key="5">
    <source>
        <dbReference type="ARBA" id="ARBA00023163"/>
    </source>
</evidence>
<gene>
    <name evidence="7" type="ORF">D6Z83_11000</name>
    <name evidence="8" type="ORF">EBE87_23735</name>
</gene>
<sequence>MSLHLGRTMDLRDLRAFVAIAEAGSLMAAAKTLNSSPPALSARLKNLEDELGTTLFVRWARGLSLTDQAREFLVHSYAILKQAEDAKASILGRDKVPLGVVRLGIPGSLIGILSVPLIERCLQEFPQIRLRVVESMSGYLTRWLREGMLDATLLFGTYTPEDSGASVKPILEEDLYLGTCDPSLLHPFLNEHAEIPMRALSHLRLVMPGPEHGLRSVVEATARRHDVPLDIAIEIDASPQIFELVRRGHGSTICSLAARHFGAPLDGTGLPKLHTFRIVEPGFQRTVSVATPLNRPSSGATTAVVRLAANILVELAETKEWRARRLSA</sequence>
<dbReference type="OrthoDB" id="8479357at2"/>
<keyword evidence="3" id="KW-0238">DNA-binding</keyword>
<dbReference type="InterPro" id="IPR005119">
    <property type="entry name" value="LysR_subst-bd"/>
</dbReference>
<evidence type="ECO:0000256" key="4">
    <source>
        <dbReference type="ARBA" id="ARBA00023159"/>
    </source>
</evidence>
<dbReference type="SUPFAM" id="SSF46785">
    <property type="entry name" value="Winged helix' DNA-binding domain"/>
    <property type="match status" value="1"/>
</dbReference>
<dbReference type="Gene3D" id="1.10.10.10">
    <property type="entry name" value="Winged helix-like DNA-binding domain superfamily/Winged helix DNA-binding domain"/>
    <property type="match status" value="1"/>
</dbReference>
<dbReference type="GO" id="GO:0003677">
    <property type="term" value="F:DNA binding"/>
    <property type="evidence" value="ECO:0007669"/>
    <property type="project" value="UniProtKB-KW"/>
</dbReference>
<organism evidence="7 10">
    <name type="scientific">Teichococcus wenyumeiae</name>
    <dbReference type="NCBI Taxonomy" id="2478470"/>
    <lineage>
        <taxon>Bacteria</taxon>
        <taxon>Pseudomonadati</taxon>
        <taxon>Pseudomonadota</taxon>
        <taxon>Alphaproteobacteria</taxon>
        <taxon>Acetobacterales</taxon>
        <taxon>Roseomonadaceae</taxon>
        <taxon>Roseomonas</taxon>
    </lineage>
</organism>
<keyword evidence="5" id="KW-0804">Transcription</keyword>
<evidence type="ECO:0000313" key="10">
    <source>
        <dbReference type="Proteomes" id="UP000278036"/>
    </source>
</evidence>
<keyword evidence="4" id="KW-0010">Activator</keyword>
<dbReference type="Pfam" id="PF03466">
    <property type="entry name" value="LysR_substrate"/>
    <property type="match status" value="1"/>
</dbReference>
<keyword evidence="2" id="KW-0805">Transcription regulation</keyword>
<dbReference type="PANTHER" id="PTHR30293:SF0">
    <property type="entry name" value="NITROGEN ASSIMILATION REGULATORY PROTEIN NAC"/>
    <property type="match status" value="1"/>
</dbReference>
<dbReference type="Proteomes" id="UP000278036">
    <property type="component" value="Unassembled WGS sequence"/>
</dbReference>
<comment type="caution">
    <text evidence="7">The sequence shown here is derived from an EMBL/GenBank/DDBJ whole genome shotgun (WGS) entry which is preliminary data.</text>
</comment>
<proteinExistence type="inferred from homology"/>
<dbReference type="EMBL" id="RAQU01000055">
    <property type="protein sequence ID" value="RKK04125.1"/>
    <property type="molecule type" value="Genomic_DNA"/>
</dbReference>
<comment type="similarity">
    <text evidence="1">Belongs to the LysR transcriptional regulatory family.</text>
</comment>